<sequence length="239" mass="25823">MSELRLQKDGTGTLPERIYARVVEGILRGDFGAGGKLPTEGELANRFGVSRPTVREALSRLRSDGVIETRRGSGSHVVAPSGAPAASTPPIANLADIERYYAFRSCVESGAAAAAAEYRDAADLEALRASFDALSAAMESGQPGIEQDVRFHFAIARASHNPFFLNTIETTVAPIRQFMELANSVTDKKSPERVRTVQAEHQDIVDAIARRASHDAAEAVRVHVLNAKRRIFEGTRLVG</sequence>
<dbReference type="SUPFAM" id="SSF48008">
    <property type="entry name" value="GntR ligand-binding domain-like"/>
    <property type="match status" value="1"/>
</dbReference>
<dbReference type="InterPro" id="IPR036390">
    <property type="entry name" value="WH_DNA-bd_sf"/>
</dbReference>
<dbReference type="SMART" id="SM00345">
    <property type="entry name" value="HTH_GNTR"/>
    <property type="match status" value="1"/>
</dbReference>
<keyword evidence="1" id="KW-0805">Transcription regulation</keyword>
<dbReference type="PROSITE" id="PS50949">
    <property type="entry name" value="HTH_GNTR"/>
    <property type="match status" value="1"/>
</dbReference>
<dbReference type="PANTHER" id="PTHR43537">
    <property type="entry name" value="TRANSCRIPTIONAL REGULATOR, GNTR FAMILY"/>
    <property type="match status" value="1"/>
</dbReference>
<evidence type="ECO:0000313" key="5">
    <source>
        <dbReference type="EMBL" id="MDZ5461239.1"/>
    </source>
</evidence>
<proteinExistence type="predicted"/>
<dbReference type="EMBL" id="JAXOJX010000103">
    <property type="protein sequence ID" value="MDZ5461239.1"/>
    <property type="molecule type" value="Genomic_DNA"/>
</dbReference>
<dbReference type="Gene3D" id="1.10.10.10">
    <property type="entry name" value="Winged helix-like DNA-binding domain superfamily/Winged helix DNA-binding domain"/>
    <property type="match status" value="1"/>
</dbReference>
<dbReference type="RefSeq" id="WP_322468470.1">
    <property type="nucleotide sequence ID" value="NZ_JAXOJX010000103.1"/>
</dbReference>
<dbReference type="SUPFAM" id="SSF46785">
    <property type="entry name" value="Winged helix' DNA-binding domain"/>
    <property type="match status" value="1"/>
</dbReference>
<dbReference type="PANTHER" id="PTHR43537:SF5">
    <property type="entry name" value="UXU OPERON TRANSCRIPTIONAL REGULATOR"/>
    <property type="match status" value="1"/>
</dbReference>
<evidence type="ECO:0000259" key="4">
    <source>
        <dbReference type="PROSITE" id="PS50949"/>
    </source>
</evidence>
<dbReference type="SMART" id="SM00895">
    <property type="entry name" value="FCD"/>
    <property type="match status" value="1"/>
</dbReference>
<keyword evidence="3" id="KW-0804">Transcription</keyword>
<dbReference type="InterPro" id="IPR008920">
    <property type="entry name" value="TF_FadR/GntR_C"/>
</dbReference>
<reference evidence="5 6" key="1">
    <citation type="submission" date="2023-11" db="EMBL/GenBank/DDBJ databases">
        <title>Draft genome of Azohydromonas lata strain H1 (DSM1123), a polyhydroxyalkanoate producer.</title>
        <authorList>
            <person name="Traversa D."/>
            <person name="D'Addabbo P."/>
            <person name="Pazzani C."/>
            <person name="Manzari C."/>
            <person name="Chiara M."/>
            <person name="Scrascia M."/>
        </authorList>
    </citation>
    <scope>NUCLEOTIDE SEQUENCE [LARGE SCALE GENOMIC DNA]</scope>
    <source>
        <strain evidence="5 6">H1</strain>
    </source>
</reference>
<name>A0ABU5IQR8_9BURK</name>
<dbReference type="InterPro" id="IPR036388">
    <property type="entry name" value="WH-like_DNA-bd_sf"/>
</dbReference>
<evidence type="ECO:0000256" key="1">
    <source>
        <dbReference type="ARBA" id="ARBA00023015"/>
    </source>
</evidence>
<dbReference type="Proteomes" id="UP001293718">
    <property type="component" value="Unassembled WGS sequence"/>
</dbReference>
<evidence type="ECO:0000256" key="3">
    <source>
        <dbReference type="ARBA" id="ARBA00023163"/>
    </source>
</evidence>
<dbReference type="InterPro" id="IPR000524">
    <property type="entry name" value="Tscrpt_reg_HTH_GntR"/>
</dbReference>
<evidence type="ECO:0000256" key="2">
    <source>
        <dbReference type="ARBA" id="ARBA00023125"/>
    </source>
</evidence>
<gene>
    <name evidence="5" type="ORF">SM757_32165</name>
</gene>
<keyword evidence="2" id="KW-0238">DNA-binding</keyword>
<accession>A0ABU5IQR8</accession>
<dbReference type="Pfam" id="PF07729">
    <property type="entry name" value="FCD"/>
    <property type="match status" value="1"/>
</dbReference>
<dbReference type="CDD" id="cd07377">
    <property type="entry name" value="WHTH_GntR"/>
    <property type="match status" value="1"/>
</dbReference>
<comment type="caution">
    <text evidence="5">The sequence shown here is derived from an EMBL/GenBank/DDBJ whole genome shotgun (WGS) entry which is preliminary data.</text>
</comment>
<feature type="domain" description="HTH gntR-type" evidence="4">
    <location>
        <begin position="12"/>
        <end position="80"/>
    </location>
</feature>
<protein>
    <submittedName>
        <fullName evidence="5">FadR/GntR family transcriptional regulator</fullName>
    </submittedName>
</protein>
<organism evidence="5 6">
    <name type="scientific">Azohydromonas lata</name>
    <dbReference type="NCBI Taxonomy" id="45677"/>
    <lineage>
        <taxon>Bacteria</taxon>
        <taxon>Pseudomonadati</taxon>
        <taxon>Pseudomonadota</taxon>
        <taxon>Betaproteobacteria</taxon>
        <taxon>Burkholderiales</taxon>
        <taxon>Sphaerotilaceae</taxon>
        <taxon>Azohydromonas</taxon>
    </lineage>
</organism>
<keyword evidence="6" id="KW-1185">Reference proteome</keyword>
<dbReference type="Pfam" id="PF00392">
    <property type="entry name" value="GntR"/>
    <property type="match status" value="1"/>
</dbReference>
<dbReference type="InterPro" id="IPR011711">
    <property type="entry name" value="GntR_C"/>
</dbReference>
<dbReference type="Gene3D" id="1.20.120.530">
    <property type="entry name" value="GntR ligand-binding domain-like"/>
    <property type="match status" value="1"/>
</dbReference>
<evidence type="ECO:0000313" key="6">
    <source>
        <dbReference type="Proteomes" id="UP001293718"/>
    </source>
</evidence>
<dbReference type="PRINTS" id="PR00035">
    <property type="entry name" value="HTHGNTR"/>
</dbReference>